<keyword evidence="3" id="KW-0808">Transferase</keyword>
<gene>
    <name evidence="3" type="ORF">SORDD17_00169</name>
</gene>
<evidence type="ECO:0000259" key="1">
    <source>
        <dbReference type="Pfam" id="PF00534"/>
    </source>
</evidence>
<dbReference type="PATRIC" id="fig|1303.87.peg.212"/>
<dbReference type="Pfam" id="PF13477">
    <property type="entry name" value="Glyco_trans_4_2"/>
    <property type="match status" value="1"/>
</dbReference>
<accession>A0A139RPD1</accession>
<name>A0A139RPD1_STROR</name>
<feature type="domain" description="Glycosyl transferase family 1" evidence="1">
    <location>
        <begin position="167"/>
        <end position="330"/>
    </location>
</feature>
<dbReference type="GO" id="GO:0016757">
    <property type="term" value="F:glycosyltransferase activity"/>
    <property type="evidence" value="ECO:0007669"/>
    <property type="project" value="InterPro"/>
</dbReference>
<organism evidence="3 4">
    <name type="scientific">Streptococcus oralis</name>
    <dbReference type="NCBI Taxonomy" id="1303"/>
    <lineage>
        <taxon>Bacteria</taxon>
        <taxon>Bacillati</taxon>
        <taxon>Bacillota</taxon>
        <taxon>Bacilli</taxon>
        <taxon>Lactobacillales</taxon>
        <taxon>Streptococcaceae</taxon>
        <taxon>Streptococcus</taxon>
    </lineage>
</organism>
<dbReference type="AlphaFoldDB" id="A0A139RPD1"/>
<feature type="domain" description="Glycosyltransferase subfamily 4-like N-terminal" evidence="2">
    <location>
        <begin position="22"/>
        <end position="129"/>
    </location>
</feature>
<dbReference type="SUPFAM" id="SSF53756">
    <property type="entry name" value="UDP-Glycosyltransferase/glycogen phosphorylase"/>
    <property type="match status" value="1"/>
</dbReference>
<dbReference type="PANTHER" id="PTHR12526">
    <property type="entry name" value="GLYCOSYLTRANSFERASE"/>
    <property type="match status" value="1"/>
</dbReference>
<comment type="caution">
    <text evidence="3">The sequence shown here is derived from an EMBL/GenBank/DDBJ whole genome shotgun (WGS) entry which is preliminary data.</text>
</comment>
<dbReference type="InterPro" id="IPR001296">
    <property type="entry name" value="Glyco_trans_1"/>
</dbReference>
<dbReference type="CDD" id="cd03808">
    <property type="entry name" value="GT4_CapM-like"/>
    <property type="match status" value="1"/>
</dbReference>
<dbReference type="Proteomes" id="UP000072989">
    <property type="component" value="Unassembled WGS sequence"/>
</dbReference>
<dbReference type="InterPro" id="IPR028098">
    <property type="entry name" value="Glyco_trans_4-like_N"/>
</dbReference>
<dbReference type="Gene3D" id="3.40.50.2000">
    <property type="entry name" value="Glycogen Phosphorylase B"/>
    <property type="match status" value="2"/>
</dbReference>
<proteinExistence type="predicted"/>
<sequence length="357" mass="40410">MQAAKELGYEFHLAANFSHVTEKERKSYEERYGIQTHQVDFKESPLHPANLKTFVQLKNIIQAESIEKVHCNTPVGGVYGRLAAKSCGIKDIIYQAHGFHFYKGAPKLVWLLFYPIEKCLSRLTSTLVTINQEDYQLAKRKFRSSRVELVNGVGFEKQVTQDKCTIKAFKQELGLHEDTCICLSLGQLNDNKNHLTLLKAIKELETLDIQYLIAGEGEQEQTLLHYIHTNHLEEKVKLLGYRSDVHDLLAIADVFCLPSKREGLSVALMEAMAASLPCIVSDIRGNRDLVDEQKGGYLVPTLDAKAYAEALKTVAIDAALRKEMGAYNQEKVKQFSFSKVKEQMKRVYAQEGKVNDE</sequence>
<dbReference type="EMBL" id="LQZE01000035">
    <property type="protein sequence ID" value="KXU16622.1"/>
    <property type="molecule type" value="Genomic_DNA"/>
</dbReference>
<reference evidence="3 4" key="1">
    <citation type="submission" date="2016-01" db="EMBL/GenBank/DDBJ databases">
        <title>Highly variable Streptococcus oralis are common among viridans streptococci isolated from primates.</title>
        <authorList>
            <person name="Denapaite D."/>
            <person name="Rieger M."/>
            <person name="Koendgen S."/>
            <person name="Brueckner R."/>
            <person name="Ochigava I."/>
            <person name="Kappeler P."/>
            <person name="Maetz-Rensing K."/>
            <person name="Leendertz F."/>
            <person name="Hakenbeck R."/>
        </authorList>
    </citation>
    <scope>NUCLEOTIDE SEQUENCE [LARGE SCALE GENOMIC DNA]</scope>
    <source>
        <strain evidence="3 4">DD17</strain>
    </source>
</reference>
<protein>
    <submittedName>
        <fullName evidence="3">Glycosyltransferase</fullName>
    </submittedName>
</protein>
<evidence type="ECO:0000259" key="2">
    <source>
        <dbReference type="Pfam" id="PF13477"/>
    </source>
</evidence>
<evidence type="ECO:0000313" key="3">
    <source>
        <dbReference type="EMBL" id="KXU16622.1"/>
    </source>
</evidence>
<evidence type="ECO:0000313" key="4">
    <source>
        <dbReference type="Proteomes" id="UP000072989"/>
    </source>
</evidence>
<dbReference type="Pfam" id="PF00534">
    <property type="entry name" value="Glycos_transf_1"/>
    <property type="match status" value="1"/>
</dbReference>